<dbReference type="PROSITE" id="PS00108">
    <property type="entry name" value="PROTEIN_KINASE_ST"/>
    <property type="match status" value="1"/>
</dbReference>
<feature type="cross-link" description="Glycyl lysine isopeptide (Lys-Gly) (interchain with G-Cter in SUMO2)" evidence="8">
    <location>
        <position position="269"/>
    </location>
</feature>
<proteinExistence type="predicted"/>
<dbReference type="Gene3D" id="3.30.200.20">
    <property type="entry name" value="Phosphorylase Kinase, domain 1"/>
    <property type="match status" value="1"/>
</dbReference>
<dbReference type="GO" id="GO:0005524">
    <property type="term" value="F:ATP binding"/>
    <property type="evidence" value="ECO:0007669"/>
    <property type="project" value="UniProtKB-KW"/>
</dbReference>
<feature type="binding site" evidence="7">
    <location>
        <begin position="271"/>
        <end position="272"/>
    </location>
    <ligand>
        <name>ATP</name>
        <dbReference type="ChEBI" id="CHEBI:30616"/>
    </ligand>
</feature>
<dbReference type="InterPro" id="IPR000719">
    <property type="entry name" value="Prot_kinase_dom"/>
</dbReference>
<feature type="binding site" evidence="7">
    <location>
        <position position="157"/>
    </location>
    <ligand>
        <name>ATP</name>
        <dbReference type="ChEBI" id="CHEBI:30616"/>
    </ligand>
</feature>
<dbReference type="OMA" id="KQYYYIV"/>
<feature type="binding site" evidence="7">
    <location>
        <begin position="221"/>
        <end position="223"/>
    </location>
    <ligand>
        <name>ATP</name>
        <dbReference type="ChEBI" id="CHEBI:30616"/>
    </ligand>
</feature>
<evidence type="ECO:0000259" key="10">
    <source>
        <dbReference type="PROSITE" id="PS50011"/>
    </source>
</evidence>
<name>A0A1W2TBW7_ROSNE</name>
<feature type="compositionally biased region" description="Basic and acidic residues" evidence="9">
    <location>
        <begin position="20"/>
        <end position="29"/>
    </location>
</feature>
<keyword evidence="4 11" id="KW-0418">Kinase</keyword>
<accession>A0A1W2TBW7</accession>
<gene>
    <name evidence="11" type="ORF">SAMD00023353_1000730</name>
</gene>
<dbReference type="STRING" id="77044.A0A1W2TBW7"/>
<dbReference type="InterPro" id="IPR030616">
    <property type="entry name" value="Aur-like"/>
</dbReference>
<keyword evidence="2" id="KW-0808">Transferase</keyword>
<protein>
    <submittedName>
        <fullName evidence="11">Putative CAMK CAMK1 protein kinase</fullName>
    </submittedName>
</protein>
<evidence type="ECO:0000256" key="4">
    <source>
        <dbReference type="ARBA" id="ARBA00022777"/>
    </source>
</evidence>
<feature type="compositionally biased region" description="Basic and acidic residues" evidence="9">
    <location>
        <begin position="510"/>
        <end position="524"/>
    </location>
</feature>
<keyword evidence="1" id="KW-0723">Serine/threonine-protein kinase</keyword>
<evidence type="ECO:0000256" key="3">
    <source>
        <dbReference type="ARBA" id="ARBA00022741"/>
    </source>
</evidence>
<feature type="domain" description="Protein kinase" evidence="10">
    <location>
        <begin position="127"/>
        <end position="431"/>
    </location>
</feature>
<feature type="binding site" evidence="7">
    <location>
        <position position="318"/>
    </location>
    <ligand>
        <name>ATP</name>
        <dbReference type="ChEBI" id="CHEBI:30616"/>
    </ligand>
</feature>
<dbReference type="EMBL" id="DF977455">
    <property type="protein sequence ID" value="GAP85434.1"/>
    <property type="molecule type" value="Genomic_DNA"/>
</dbReference>
<feature type="region of interest" description="Disordered" evidence="9">
    <location>
        <begin position="1"/>
        <end position="102"/>
    </location>
</feature>
<evidence type="ECO:0000313" key="12">
    <source>
        <dbReference type="Proteomes" id="UP000054516"/>
    </source>
</evidence>
<sequence length="605" mass="68368">MSTIQQLKNFIRHGKQARVNYDDSSKKQDSSPPPATQKITANPTEPGLVAGREKNTPLPDAYSVQPADMQNRVAQADGVAAHHAEANQSTSSRSRGKKATDPHVAKIVQEENESRSKFPKYPGLERWELLEKMGDGAFSNVYRARDQQEDAGEVAIKVVRKFEMNNMQGQKHLHPDFKVPKAVERANILKEVQIMRQLDHPNIVKLVDFSESRQYYYIILELAPGGELFHQIVRLTYFSEDLSRHVIVQVAKALEYLHEEMGVVHRDIKPENILFRRIPFVPSKTAKPKQPGDEDKVDEGEFIPGVGSGEIGQIKIADFGLSKIVWDKQTMTPCGTVGYTAPEIVKDERYSKSVDMWALGCVLYTLLCGFPPFYDESIEVLTEKVARGQFTFLSPWWDDISKSAQDLISHLLTVDPDKRYTIKEFLGHPWIQGSGPTPRGEKKLQDPEHLRAFDASRFIDGEKRMDFRSPGAVNLREVFDVGYSVHRQEEEAKRRKQVGPKAGGPSRLTNLHEESSEEETKADAQLEQSMRDTSLGKDQERGRERTRQGERETRGYGQHSPTIAQAARQQVRDRQKQRGVFELNLDGATLLGRRANKPATSVGGF</sequence>
<organism evidence="11">
    <name type="scientific">Rosellinia necatrix</name>
    <name type="common">White root-rot fungus</name>
    <dbReference type="NCBI Taxonomy" id="77044"/>
    <lineage>
        <taxon>Eukaryota</taxon>
        <taxon>Fungi</taxon>
        <taxon>Dikarya</taxon>
        <taxon>Ascomycota</taxon>
        <taxon>Pezizomycotina</taxon>
        <taxon>Sordariomycetes</taxon>
        <taxon>Xylariomycetidae</taxon>
        <taxon>Xylariales</taxon>
        <taxon>Xylariaceae</taxon>
        <taxon>Rosellinia</taxon>
    </lineage>
</organism>
<dbReference type="Proteomes" id="UP000054516">
    <property type="component" value="Unassembled WGS sequence"/>
</dbReference>
<dbReference type="Gene3D" id="1.10.510.10">
    <property type="entry name" value="Transferase(Phosphotransferase) domain 1"/>
    <property type="match status" value="1"/>
</dbReference>
<feature type="compositionally biased region" description="Basic and acidic residues" evidence="9">
    <location>
        <begin position="534"/>
        <end position="554"/>
    </location>
</feature>
<evidence type="ECO:0000256" key="7">
    <source>
        <dbReference type="PIRSR" id="PIRSR630616-2"/>
    </source>
</evidence>
<keyword evidence="3 7" id="KW-0547">Nucleotide-binding</keyword>
<reference evidence="11" key="1">
    <citation type="submission" date="2016-03" db="EMBL/GenBank/DDBJ databases">
        <title>Draft genome sequence of Rosellinia necatrix.</title>
        <authorList>
            <person name="Kanematsu S."/>
        </authorList>
    </citation>
    <scope>NUCLEOTIDE SEQUENCE [LARGE SCALE GENOMIC DNA]</scope>
    <source>
        <strain evidence="11">W97</strain>
    </source>
</reference>
<dbReference type="FunFam" id="3.30.200.20:FF:000425">
    <property type="entry name" value="Putative calcium/calmodulin-dependent protein kinase"/>
    <property type="match status" value="1"/>
</dbReference>
<dbReference type="CDD" id="cd14096">
    <property type="entry name" value="STKc_RCK1-like"/>
    <property type="match status" value="1"/>
</dbReference>
<evidence type="ECO:0000256" key="5">
    <source>
        <dbReference type="ARBA" id="ARBA00022840"/>
    </source>
</evidence>
<feature type="active site" description="Proton acceptor" evidence="6">
    <location>
        <position position="267"/>
    </location>
</feature>
<evidence type="ECO:0000256" key="6">
    <source>
        <dbReference type="PIRSR" id="PIRSR630616-1"/>
    </source>
</evidence>
<dbReference type="PROSITE" id="PS50011">
    <property type="entry name" value="PROTEIN_KINASE_DOM"/>
    <property type="match status" value="1"/>
</dbReference>
<dbReference type="InterPro" id="IPR011009">
    <property type="entry name" value="Kinase-like_dom_sf"/>
</dbReference>
<dbReference type="PANTHER" id="PTHR24350">
    <property type="entry name" value="SERINE/THREONINE-PROTEIN KINASE IAL-RELATED"/>
    <property type="match status" value="1"/>
</dbReference>
<dbReference type="OrthoDB" id="1738954at2759"/>
<keyword evidence="12" id="KW-1185">Reference proteome</keyword>
<dbReference type="InterPro" id="IPR008271">
    <property type="entry name" value="Ser/Thr_kinase_AS"/>
</dbReference>
<evidence type="ECO:0000256" key="9">
    <source>
        <dbReference type="SAM" id="MobiDB-lite"/>
    </source>
</evidence>
<evidence type="ECO:0000256" key="2">
    <source>
        <dbReference type="ARBA" id="ARBA00022679"/>
    </source>
</evidence>
<feature type="region of interest" description="Disordered" evidence="9">
    <location>
        <begin position="488"/>
        <end position="578"/>
    </location>
</feature>
<evidence type="ECO:0000256" key="8">
    <source>
        <dbReference type="PIRSR" id="PIRSR630616-3"/>
    </source>
</evidence>
<dbReference type="Pfam" id="PF00069">
    <property type="entry name" value="Pkinase"/>
    <property type="match status" value="1"/>
</dbReference>
<dbReference type="SMART" id="SM00220">
    <property type="entry name" value="S_TKc"/>
    <property type="match status" value="1"/>
</dbReference>
<keyword evidence="5 7" id="KW-0067">ATP-binding</keyword>
<dbReference type="GO" id="GO:0004674">
    <property type="term" value="F:protein serine/threonine kinase activity"/>
    <property type="evidence" value="ECO:0007669"/>
    <property type="project" value="UniProtKB-KW"/>
</dbReference>
<dbReference type="SUPFAM" id="SSF56112">
    <property type="entry name" value="Protein kinase-like (PK-like)"/>
    <property type="match status" value="1"/>
</dbReference>
<evidence type="ECO:0000313" key="11">
    <source>
        <dbReference type="EMBL" id="GAP85434.1"/>
    </source>
</evidence>
<evidence type="ECO:0000256" key="1">
    <source>
        <dbReference type="ARBA" id="ARBA00022527"/>
    </source>
</evidence>
<dbReference type="AlphaFoldDB" id="A0A1W2TBW7"/>